<name>A0ABW2IPA5_9PROT</name>
<dbReference type="CDD" id="cd07377">
    <property type="entry name" value="WHTH_GntR"/>
    <property type="match status" value="1"/>
</dbReference>
<accession>A0ABW2IPA5</accession>
<dbReference type="PRINTS" id="PR00035">
    <property type="entry name" value="HTHGNTR"/>
</dbReference>
<dbReference type="PANTHER" id="PTHR44846">
    <property type="entry name" value="MANNOSYL-D-GLYCERATE TRANSPORT/METABOLISM SYSTEM REPRESSOR MNGR-RELATED"/>
    <property type="match status" value="1"/>
</dbReference>
<dbReference type="Pfam" id="PF07702">
    <property type="entry name" value="UTRA"/>
    <property type="match status" value="1"/>
</dbReference>
<keyword evidence="2" id="KW-0238">DNA-binding</keyword>
<dbReference type="SUPFAM" id="SSF46785">
    <property type="entry name" value="Winged helix' DNA-binding domain"/>
    <property type="match status" value="1"/>
</dbReference>
<dbReference type="RefSeq" id="WP_382168520.1">
    <property type="nucleotide sequence ID" value="NZ_JBHTBR010000005.1"/>
</dbReference>
<evidence type="ECO:0000313" key="6">
    <source>
        <dbReference type="Proteomes" id="UP001596492"/>
    </source>
</evidence>
<dbReference type="InterPro" id="IPR036388">
    <property type="entry name" value="WH-like_DNA-bd_sf"/>
</dbReference>
<evidence type="ECO:0000313" key="5">
    <source>
        <dbReference type="EMBL" id="MFC7292794.1"/>
    </source>
</evidence>
<reference evidence="6" key="1">
    <citation type="journal article" date="2019" name="Int. J. Syst. Evol. Microbiol.">
        <title>The Global Catalogue of Microorganisms (GCM) 10K type strain sequencing project: providing services to taxonomists for standard genome sequencing and annotation.</title>
        <authorList>
            <consortium name="The Broad Institute Genomics Platform"/>
            <consortium name="The Broad Institute Genome Sequencing Center for Infectious Disease"/>
            <person name="Wu L."/>
            <person name="Ma J."/>
        </authorList>
    </citation>
    <scope>NUCLEOTIDE SEQUENCE [LARGE SCALE GENOMIC DNA]</scope>
    <source>
        <strain evidence="6">CCUG 51308</strain>
    </source>
</reference>
<dbReference type="Gene3D" id="3.40.1410.10">
    <property type="entry name" value="Chorismate lyase-like"/>
    <property type="match status" value="1"/>
</dbReference>
<evidence type="ECO:0000256" key="3">
    <source>
        <dbReference type="ARBA" id="ARBA00023163"/>
    </source>
</evidence>
<dbReference type="InterPro" id="IPR000524">
    <property type="entry name" value="Tscrpt_reg_HTH_GntR"/>
</dbReference>
<organism evidence="5 6">
    <name type="scientific">Hirschia litorea</name>
    <dbReference type="NCBI Taxonomy" id="1199156"/>
    <lineage>
        <taxon>Bacteria</taxon>
        <taxon>Pseudomonadati</taxon>
        <taxon>Pseudomonadota</taxon>
        <taxon>Alphaproteobacteria</taxon>
        <taxon>Hyphomonadales</taxon>
        <taxon>Hyphomonadaceae</taxon>
        <taxon>Hirschia</taxon>
    </lineage>
</organism>
<dbReference type="InterPro" id="IPR011663">
    <property type="entry name" value="UTRA"/>
</dbReference>
<feature type="domain" description="HTH gntR-type" evidence="4">
    <location>
        <begin position="19"/>
        <end position="87"/>
    </location>
</feature>
<dbReference type="EMBL" id="JBHTBR010000005">
    <property type="protein sequence ID" value="MFC7292794.1"/>
    <property type="molecule type" value="Genomic_DNA"/>
</dbReference>
<keyword evidence="3" id="KW-0804">Transcription</keyword>
<evidence type="ECO:0000256" key="2">
    <source>
        <dbReference type="ARBA" id="ARBA00023125"/>
    </source>
</evidence>
<dbReference type="SUPFAM" id="SSF64288">
    <property type="entry name" value="Chorismate lyase-like"/>
    <property type="match status" value="1"/>
</dbReference>
<dbReference type="InterPro" id="IPR050679">
    <property type="entry name" value="Bact_HTH_transcr_reg"/>
</dbReference>
<evidence type="ECO:0000259" key="4">
    <source>
        <dbReference type="PROSITE" id="PS50949"/>
    </source>
</evidence>
<gene>
    <name evidence="5" type="ORF">ACFQS8_14270</name>
</gene>
<protein>
    <submittedName>
        <fullName evidence="5">GntR family transcriptional regulator</fullName>
    </submittedName>
</protein>
<dbReference type="Proteomes" id="UP001596492">
    <property type="component" value="Unassembled WGS sequence"/>
</dbReference>
<dbReference type="PROSITE" id="PS50949">
    <property type="entry name" value="HTH_GNTR"/>
    <property type="match status" value="1"/>
</dbReference>
<dbReference type="PANTHER" id="PTHR44846:SF1">
    <property type="entry name" value="MANNOSYL-D-GLYCERATE TRANSPORT_METABOLISM SYSTEM REPRESSOR MNGR-RELATED"/>
    <property type="match status" value="1"/>
</dbReference>
<comment type="caution">
    <text evidence="5">The sequence shown here is derived from an EMBL/GenBank/DDBJ whole genome shotgun (WGS) entry which is preliminary data.</text>
</comment>
<dbReference type="InterPro" id="IPR028978">
    <property type="entry name" value="Chorismate_lyase_/UTRA_dom_sf"/>
</dbReference>
<dbReference type="Gene3D" id="1.10.10.10">
    <property type="entry name" value="Winged helix-like DNA-binding domain superfamily/Winged helix DNA-binding domain"/>
    <property type="match status" value="1"/>
</dbReference>
<dbReference type="SMART" id="SM00866">
    <property type="entry name" value="UTRA"/>
    <property type="match status" value="1"/>
</dbReference>
<sequence>MKDKSVSRAGSAQHHNAALPAYHRLYVLLSEGIKSGKYPMGDLLPSENALVDIYKMSRVTVRRALEKLVEDGLVIKHRGQGTIVAQRDDTFSQDENKLSGFLEDLVAQNVEFTVKTLLWEERAPSEFARKKLALRRGEKCLLIRRVRLLDNLPISYASIYLPAHVGKLISKEGNDSKLIIRRLDDTEYVTDNSEYSLSASLAEGECADLLELAVGSPVLRMRGVANTPDGTPVYCQDSLYHPERYEYGISFKRDHETGKMIWVPKH</sequence>
<proteinExistence type="predicted"/>
<dbReference type="InterPro" id="IPR036390">
    <property type="entry name" value="WH_DNA-bd_sf"/>
</dbReference>
<dbReference type="Pfam" id="PF00392">
    <property type="entry name" value="GntR"/>
    <property type="match status" value="1"/>
</dbReference>
<keyword evidence="6" id="KW-1185">Reference proteome</keyword>
<keyword evidence="1" id="KW-0805">Transcription regulation</keyword>
<evidence type="ECO:0000256" key="1">
    <source>
        <dbReference type="ARBA" id="ARBA00023015"/>
    </source>
</evidence>
<dbReference type="SMART" id="SM00345">
    <property type="entry name" value="HTH_GNTR"/>
    <property type="match status" value="1"/>
</dbReference>